<dbReference type="GO" id="GO:0006325">
    <property type="term" value="P:chromatin organization"/>
    <property type="evidence" value="ECO:0007669"/>
    <property type="project" value="UniProtKB-KW"/>
</dbReference>
<dbReference type="InterPro" id="IPR018783">
    <property type="entry name" value="TF_ENY2"/>
</dbReference>
<evidence type="ECO:0000256" key="1">
    <source>
        <dbReference type="HAMAP-Rule" id="MF_03046"/>
    </source>
</evidence>
<keyword evidence="1" id="KW-0804">Transcription</keyword>
<dbReference type="GO" id="GO:0000124">
    <property type="term" value="C:SAGA complex"/>
    <property type="evidence" value="ECO:0007669"/>
    <property type="project" value="UniProtKB-UniRule"/>
</dbReference>
<keyword evidence="1" id="KW-0811">Translocation</keyword>
<comment type="subcellular location">
    <subcellularLocation>
        <location evidence="1">Nucleus</location>
        <location evidence="1">Nucleoplasm</location>
    </subcellularLocation>
</comment>
<dbReference type="GO" id="GO:0071819">
    <property type="term" value="C:DUBm complex"/>
    <property type="evidence" value="ECO:0007669"/>
    <property type="project" value="UniProtKB-UniRule"/>
</dbReference>
<dbReference type="HAMAP" id="MF_03046">
    <property type="entry name" value="ENY2_Sus1"/>
    <property type="match status" value="1"/>
</dbReference>
<keyword evidence="1" id="KW-0653">Protein transport</keyword>
<name>A0A3P7EEM8_WUCBA</name>
<keyword evidence="1" id="KW-0539">Nucleus</keyword>
<dbReference type="OMA" id="KLIECAW"/>
<comment type="similarity">
    <text evidence="1">Belongs to the ENY2 family.</text>
</comment>
<accession>A0A3P7EEM8</accession>
<organism evidence="2 3">
    <name type="scientific">Wuchereria bancrofti</name>
    <dbReference type="NCBI Taxonomy" id="6293"/>
    <lineage>
        <taxon>Eukaryota</taxon>
        <taxon>Metazoa</taxon>
        <taxon>Ecdysozoa</taxon>
        <taxon>Nematoda</taxon>
        <taxon>Chromadorea</taxon>
        <taxon>Rhabditida</taxon>
        <taxon>Spirurina</taxon>
        <taxon>Spiruromorpha</taxon>
        <taxon>Filarioidea</taxon>
        <taxon>Onchocercidae</taxon>
        <taxon>Wuchereria</taxon>
    </lineage>
</organism>
<dbReference type="OrthoDB" id="6221744at2759"/>
<comment type="subunit">
    <text evidence="1">Component of the nuclear pore complex (NPC)-associated TREX-2 complex (transcription and export complex 2). Component of the SAGA transcription coactivator-HAT complex. Within the SAGA complex, participates to a subcomplex of SAGA called the DUB module (deubiquitination module).</text>
</comment>
<dbReference type="InParanoid" id="A0A3P7EEM8"/>
<sequence>MDGYMAIEFGSDYQSVGMSAPSVSKAALERKFIECGERDRMKELLLQRLRESGWVEEVENMCRNYIQNKGIEQVTLEDVLSDVRVRARRAVPDEVKRELMHCIRSFLQQQSGINDL</sequence>
<dbReference type="GO" id="GO:0003713">
    <property type="term" value="F:transcription coactivator activity"/>
    <property type="evidence" value="ECO:0007669"/>
    <property type="project" value="UniProtKB-UniRule"/>
</dbReference>
<dbReference type="GO" id="GO:0070390">
    <property type="term" value="C:transcription export complex 2"/>
    <property type="evidence" value="ECO:0007669"/>
    <property type="project" value="UniProtKB-UniRule"/>
</dbReference>
<dbReference type="Pfam" id="PF10163">
    <property type="entry name" value="EnY2"/>
    <property type="match status" value="1"/>
</dbReference>
<keyword evidence="1" id="KW-0805">Transcription regulation</keyword>
<dbReference type="GO" id="GO:0015031">
    <property type="term" value="P:protein transport"/>
    <property type="evidence" value="ECO:0007669"/>
    <property type="project" value="UniProtKB-KW"/>
</dbReference>
<dbReference type="InterPro" id="IPR038212">
    <property type="entry name" value="TF_EnY2_sf"/>
</dbReference>
<gene>
    <name evidence="2" type="ORF">WBA_LOCUS11918</name>
</gene>
<reference evidence="2 3" key="1">
    <citation type="submission" date="2018-11" db="EMBL/GenBank/DDBJ databases">
        <authorList>
            <consortium name="Pathogen Informatics"/>
        </authorList>
    </citation>
    <scope>NUCLEOTIDE SEQUENCE [LARGE SCALE GENOMIC DNA]</scope>
</reference>
<dbReference type="GO" id="GO:0005654">
    <property type="term" value="C:nucleoplasm"/>
    <property type="evidence" value="ECO:0007669"/>
    <property type="project" value="UniProtKB-SubCell"/>
</dbReference>
<protein>
    <recommendedName>
        <fullName evidence="1">Transcription and mRNA export factor ENY2</fullName>
    </recommendedName>
    <alternativeName>
        <fullName evidence="1">Enhancer of yellow 2 transcription factor homolog</fullName>
    </alternativeName>
</protein>
<comment type="function">
    <text evidence="1">Involved in mRNA export coupled transcription activation by association with both the TREX-2 and the SAGA complexes. The transcription regulatory histone acetylation (HAT) complex SAGA is a multiprotein complex that activates transcription by remodeling chromatin and mediating histone acetylation and deubiquitination. Within the SAGA complex, participates to a subcomplex that specifically deubiquitinates histones. The SAGA complex is recruited to specific gene promoters by activators, where it is required for transcription. The TREX-2 complex functions in docking export-competent ribonucleoprotein particles (mRNPs) to the nuclear entrance of the nuclear pore complex (nuclear basket). TREX-2 participates in mRNA export and accurate chromatin positioning in the nucleus by tethering genes to the nuclear periphery.</text>
</comment>
<dbReference type="PANTHER" id="PTHR12514">
    <property type="entry name" value="ENHANCER OF YELLOW 2 TRANSCRIPTION FACTOR"/>
    <property type="match status" value="1"/>
</dbReference>
<keyword evidence="1" id="KW-0010">Activator</keyword>
<keyword evidence="1" id="KW-0156">Chromatin regulator</keyword>
<dbReference type="GO" id="GO:0006368">
    <property type="term" value="P:transcription elongation by RNA polymerase II"/>
    <property type="evidence" value="ECO:0007669"/>
    <property type="project" value="UniProtKB-UniRule"/>
</dbReference>
<dbReference type="Gene3D" id="1.10.246.140">
    <property type="match status" value="1"/>
</dbReference>
<evidence type="ECO:0000313" key="2">
    <source>
        <dbReference type="EMBL" id="VDM21410.1"/>
    </source>
</evidence>
<evidence type="ECO:0000313" key="3">
    <source>
        <dbReference type="Proteomes" id="UP000270924"/>
    </source>
</evidence>
<dbReference type="GO" id="GO:0005643">
    <property type="term" value="C:nuclear pore"/>
    <property type="evidence" value="ECO:0007669"/>
    <property type="project" value="UniProtKB-UniRule"/>
</dbReference>
<dbReference type="Proteomes" id="UP000270924">
    <property type="component" value="Unassembled WGS sequence"/>
</dbReference>
<keyword evidence="1" id="KW-0509">mRNA transport</keyword>
<dbReference type="FunCoup" id="A0A3P7EEM8">
    <property type="interactions" value="206"/>
</dbReference>
<dbReference type="GO" id="GO:0006406">
    <property type="term" value="P:mRNA export from nucleus"/>
    <property type="evidence" value="ECO:0007669"/>
    <property type="project" value="UniProtKB-UniRule"/>
</dbReference>
<keyword evidence="3" id="KW-1185">Reference proteome</keyword>
<dbReference type="AlphaFoldDB" id="A0A3P7EEM8"/>
<dbReference type="EMBL" id="UYWW01012516">
    <property type="protein sequence ID" value="VDM21410.1"/>
    <property type="molecule type" value="Genomic_DNA"/>
</dbReference>
<keyword evidence="1" id="KW-0813">Transport</keyword>
<proteinExistence type="inferred from homology"/>